<feature type="non-terminal residue" evidence="1">
    <location>
        <position position="1"/>
    </location>
</feature>
<keyword evidence="2" id="KW-1185">Reference proteome</keyword>
<dbReference type="Proteomes" id="UP000242329">
    <property type="component" value="Unassembled WGS sequence"/>
</dbReference>
<protein>
    <submittedName>
        <fullName evidence="1">Uncharacterized protein</fullName>
    </submittedName>
</protein>
<sequence length="139" mass="15907">PDIAKALEMVKQVEPPKPPKNGARVYSEADLTPEMVQKIRSIYNHTEGRYWSTIEPQYHSQYAEAIKRDFMKIRIINEQVPNITKVESIVVSDKLYLENGRGAEEYRVIVNGNQIWDVTVGFTGKEFVASLACFKGFIK</sequence>
<dbReference type="AlphaFoldDB" id="A0A1M5SJC1"/>
<evidence type="ECO:0000313" key="2">
    <source>
        <dbReference type="Proteomes" id="UP000242329"/>
    </source>
</evidence>
<dbReference type="EMBL" id="FQWY01000090">
    <property type="protein sequence ID" value="SHH38636.1"/>
    <property type="molecule type" value="Genomic_DNA"/>
</dbReference>
<accession>A0A1M5SJC1</accession>
<reference evidence="2" key="1">
    <citation type="submission" date="2016-11" db="EMBL/GenBank/DDBJ databases">
        <authorList>
            <person name="Varghese N."/>
            <person name="Submissions S."/>
        </authorList>
    </citation>
    <scope>NUCLEOTIDE SEQUENCE [LARGE SCALE GENOMIC DNA]</scope>
    <source>
        <strain evidence="2">DSM 11003</strain>
    </source>
</reference>
<gene>
    <name evidence="1" type="ORF">SAMN02745221_02233</name>
</gene>
<proteinExistence type="predicted"/>
<name>A0A1M5SJC1_9FIRM</name>
<evidence type="ECO:0000313" key="1">
    <source>
        <dbReference type="EMBL" id="SHH38636.1"/>
    </source>
</evidence>
<organism evidence="1 2">
    <name type="scientific">Thermosyntropha lipolytica DSM 11003</name>
    <dbReference type="NCBI Taxonomy" id="1123382"/>
    <lineage>
        <taxon>Bacteria</taxon>
        <taxon>Bacillati</taxon>
        <taxon>Bacillota</taxon>
        <taxon>Clostridia</taxon>
        <taxon>Eubacteriales</taxon>
        <taxon>Syntrophomonadaceae</taxon>
        <taxon>Thermosyntropha</taxon>
    </lineage>
</organism>
<dbReference type="RefSeq" id="WP_159432337.1">
    <property type="nucleotide sequence ID" value="NZ_FQWY01000090.1"/>
</dbReference>